<proteinExistence type="predicted"/>
<keyword evidence="2" id="KW-1185">Reference proteome</keyword>
<dbReference type="AlphaFoldDB" id="A0A1Y1W9K2"/>
<dbReference type="EMBL" id="MCFD01000006">
    <property type="protein sequence ID" value="ORX70217.1"/>
    <property type="molecule type" value="Genomic_DNA"/>
</dbReference>
<sequence length="113" mass="12440">MLPRLALVPHQEHLGRRGAAHQQGRRWPRLFAIAACSCRTSLCWQIVRLWALCVGGNMALDALHVRPVPSTRPLSHARTGPPASARRIGALPHVLHTALFHPGPPLHTLKCSH</sequence>
<name>A0A1Y1W9K2_9FUNG</name>
<accession>A0A1Y1W9K2</accession>
<comment type="caution">
    <text evidence="1">The sequence shown here is derived from an EMBL/GenBank/DDBJ whole genome shotgun (WGS) entry which is preliminary data.</text>
</comment>
<dbReference type="RefSeq" id="XP_040743855.1">
    <property type="nucleotide sequence ID" value="XM_040883589.1"/>
</dbReference>
<protein>
    <submittedName>
        <fullName evidence="1">Uncharacterized protein</fullName>
    </submittedName>
</protein>
<dbReference type="GeneID" id="63800237"/>
<dbReference type="Proteomes" id="UP000193922">
    <property type="component" value="Unassembled WGS sequence"/>
</dbReference>
<evidence type="ECO:0000313" key="1">
    <source>
        <dbReference type="EMBL" id="ORX70217.1"/>
    </source>
</evidence>
<evidence type="ECO:0000313" key="2">
    <source>
        <dbReference type="Proteomes" id="UP000193922"/>
    </source>
</evidence>
<reference evidence="1 2" key="1">
    <citation type="submission" date="2016-07" db="EMBL/GenBank/DDBJ databases">
        <title>Pervasive Adenine N6-methylation of Active Genes in Fungi.</title>
        <authorList>
            <consortium name="DOE Joint Genome Institute"/>
            <person name="Mondo S.J."/>
            <person name="Dannebaum R.O."/>
            <person name="Kuo R.C."/>
            <person name="Labutti K."/>
            <person name="Haridas S."/>
            <person name="Kuo A."/>
            <person name="Salamov A."/>
            <person name="Ahrendt S.R."/>
            <person name="Lipzen A."/>
            <person name="Sullivan W."/>
            <person name="Andreopoulos W.B."/>
            <person name="Clum A."/>
            <person name="Lindquist E."/>
            <person name="Daum C."/>
            <person name="Ramamoorthy G.K."/>
            <person name="Gryganskyi A."/>
            <person name="Culley D."/>
            <person name="Magnuson J.K."/>
            <person name="James T.Y."/>
            <person name="O'Malley M.A."/>
            <person name="Stajich J.E."/>
            <person name="Spatafora J.W."/>
            <person name="Visel A."/>
            <person name="Grigoriev I.V."/>
        </authorList>
    </citation>
    <scope>NUCLEOTIDE SEQUENCE [LARGE SCALE GENOMIC DNA]</scope>
    <source>
        <strain evidence="1 2">ATCC 12442</strain>
    </source>
</reference>
<gene>
    <name evidence="1" type="ORF">DL89DRAFT_153959</name>
</gene>
<organism evidence="1 2">
    <name type="scientific">Linderina pennispora</name>
    <dbReference type="NCBI Taxonomy" id="61395"/>
    <lineage>
        <taxon>Eukaryota</taxon>
        <taxon>Fungi</taxon>
        <taxon>Fungi incertae sedis</taxon>
        <taxon>Zoopagomycota</taxon>
        <taxon>Kickxellomycotina</taxon>
        <taxon>Kickxellomycetes</taxon>
        <taxon>Kickxellales</taxon>
        <taxon>Kickxellaceae</taxon>
        <taxon>Linderina</taxon>
    </lineage>
</organism>